<dbReference type="Proteomes" id="UP000799764">
    <property type="component" value="Unassembled WGS sequence"/>
</dbReference>
<feature type="signal peptide" evidence="1">
    <location>
        <begin position="1"/>
        <end position="21"/>
    </location>
</feature>
<evidence type="ECO:0008006" key="4">
    <source>
        <dbReference type="Google" id="ProtNLM"/>
    </source>
</evidence>
<protein>
    <recommendedName>
        <fullName evidence="4">Secreted protein</fullName>
    </recommendedName>
</protein>
<evidence type="ECO:0000256" key="1">
    <source>
        <dbReference type="SAM" id="SignalP"/>
    </source>
</evidence>
<proteinExistence type="predicted"/>
<keyword evidence="1" id="KW-0732">Signal</keyword>
<keyword evidence="3" id="KW-1185">Reference proteome</keyword>
<comment type="caution">
    <text evidence="2">The sequence shown here is derived from an EMBL/GenBank/DDBJ whole genome shotgun (WGS) entry which is preliminary data.</text>
</comment>
<evidence type="ECO:0000313" key="3">
    <source>
        <dbReference type="Proteomes" id="UP000799764"/>
    </source>
</evidence>
<name>A0A9P4U5U3_9PLEO</name>
<sequence>MAVVWQWYDVVCGMVVVVGLATDSSSCAGHTLCRRRERKLRAPQRRRGDRRCTRHGAPFWRLRVWLPLSAWRVGGPHPSLGCRCRCNLIAANARQPCSVGLAARGSQLAARTRTRRPGQIGLDDARFTTHAVWVEHLGPSFARWREHLASTPT</sequence>
<organism evidence="2 3">
    <name type="scientific">Karstenula rhodostoma CBS 690.94</name>
    <dbReference type="NCBI Taxonomy" id="1392251"/>
    <lineage>
        <taxon>Eukaryota</taxon>
        <taxon>Fungi</taxon>
        <taxon>Dikarya</taxon>
        <taxon>Ascomycota</taxon>
        <taxon>Pezizomycotina</taxon>
        <taxon>Dothideomycetes</taxon>
        <taxon>Pleosporomycetidae</taxon>
        <taxon>Pleosporales</taxon>
        <taxon>Massarineae</taxon>
        <taxon>Didymosphaeriaceae</taxon>
        <taxon>Karstenula</taxon>
    </lineage>
</organism>
<evidence type="ECO:0000313" key="2">
    <source>
        <dbReference type="EMBL" id="KAF2437347.1"/>
    </source>
</evidence>
<accession>A0A9P4U5U3</accession>
<gene>
    <name evidence="2" type="ORF">P171DRAFT_181067</name>
</gene>
<dbReference type="AlphaFoldDB" id="A0A9P4U5U3"/>
<reference evidence="2" key="1">
    <citation type="journal article" date="2020" name="Stud. Mycol.">
        <title>101 Dothideomycetes genomes: a test case for predicting lifestyles and emergence of pathogens.</title>
        <authorList>
            <person name="Haridas S."/>
            <person name="Albert R."/>
            <person name="Binder M."/>
            <person name="Bloem J."/>
            <person name="Labutti K."/>
            <person name="Salamov A."/>
            <person name="Andreopoulos B."/>
            <person name="Baker S."/>
            <person name="Barry K."/>
            <person name="Bills G."/>
            <person name="Bluhm B."/>
            <person name="Cannon C."/>
            <person name="Castanera R."/>
            <person name="Culley D."/>
            <person name="Daum C."/>
            <person name="Ezra D."/>
            <person name="Gonzalez J."/>
            <person name="Henrissat B."/>
            <person name="Kuo A."/>
            <person name="Liang C."/>
            <person name="Lipzen A."/>
            <person name="Lutzoni F."/>
            <person name="Magnuson J."/>
            <person name="Mondo S."/>
            <person name="Nolan M."/>
            <person name="Ohm R."/>
            <person name="Pangilinan J."/>
            <person name="Park H.-J."/>
            <person name="Ramirez L."/>
            <person name="Alfaro M."/>
            <person name="Sun H."/>
            <person name="Tritt A."/>
            <person name="Yoshinaga Y."/>
            <person name="Zwiers L.-H."/>
            <person name="Turgeon B."/>
            <person name="Goodwin S."/>
            <person name="Spatafora J."/>
            <person name="Crous P."/>
            <person name="Grigoriev I."/>
        </authorList>
    </citation>
    <scope>NUCLEOTIDE SEQUENCE</scope>
    <source>
        <strain evidence="2">CBS 690.94</strain>
    </source>
</reference>
<feature type="chain" id="PRO_5040234321" description="Secreted protein" evidence="1">
    <location>
        <begin position="22"/>
        <end position="153"/>
    </location>
</feature>
<dbReference type="EMBL" id="MU001516">
    <property type="protein sequence ID" value="KAF2437347.1"/>
    <property type="molecule type" value="Genomic_DNA"/>
</dbReference>